<evidence type="ECO:0000256" key="1">
    <source>
        <dbReference type="SAM" id="MobiDB-lite"/>
    </source>
</evidence>
<feature type="region of interest" description="Disordered" evidence="1">
    <location>
        <begin position="117"/>
        <end position="166"/>
    </location>
</feature>
<keyword evidence="2" id="KW-0812">Transmembrane</keyword>
<keyword evidence="2" id="KW-1133">Transmembrane helix</keyword>
<keyword evidence="2" id="KW-0472">Membrane</keyword>
<accession>A0A8W8JW80</accession>
<dbReference type="Proteomes" id="UP000005408">
    <property type="component" value="Unassembled WGS sequence"/>
</dbReference>
<reference evidence="3" key="1">
    <citation type="submission" date="2022-08" db="UniProtKB">
        <authorList>
            <consortium name="EnsemblMetazoa"/>
        </authorList>
    </citation>
    <scope>IDENTIFICATION</scope>
    <source>
        <strain evidence="3">05x7-T-G4-1.051#20</strain>
    </source>
</reference>
<evidence type="ECO:0000256" key="2">
    <source>
        <dbReference type="SAM" id="Phobius"/>
    </source>
</evidence>
<evidence type="ECO:0000313" key="3">
    <source>
        <dbReference type="EnsemblMetazoa" id="G21256.7:cds"/>
    </source>
</evidence>
<sequence length="166" mass="18148">MPVTWNRLLFSDVSDTAAKNGTNIIVRDEVKIETVIIILWVAGGVLLLTLLILLVCILRNNKKTGAQCGTGSHMLRIDPRRANPRDGRLNHGYSNYDEIWTWIPIIRGTEGDCSRSTVYATPSSNDLQPPSYNEVVGSSATRPAAASSQSVVRQPGMTATHPHNPV</sequence>
<organism evidence="3 4">
    <name type="scientific">Magallana gigas</name>
    <name type="common">Pacific oyster</name>
    <name type="synonym">Crassostrea gigas</name>
    <dbReference type="NCBI Taxonomy" id="29159"/>
    <lineage>
        <taxon>Eukaryota</taxon>
        <taxon>Metazoa</taxon>
        <taxon>Spiralia</taxon>
        <taxon>Lophotrochozoa</taxon>
        <taxon>Mollusca</taxon>
        <taxon>Bivalvia</taxon>
        <taxon>Autobranchia</taxon>
        <taxon>Pteriomorphia</taxon>
        <taxon>Ostreida</taxon>
        <taxon>Ostreoidea</taxon>
        <taxon>Ostreidae</taxon>
        <taxon>Magallana</taxon>
    </lineage>
</organism>
<proteinExistence type="predicted"/>
<dbReference type="AlphaFoldDB" id="A0A8W8JW80"/>
<feature type="transmembrane region" description="Helical" evidence="2">
    <location>
        <begin position="37"/>
        <end position="58"/>
    </location>
</feature>
<feature type="compositionally biased region" description="Polar residues" evidence="1">
    <location>
        <begin position="117"/>
        <end position="152"/>
    </location>
</feature>
<keyword evidence="4" id="KW-1185">Reference proteome</keyword>
<name>A0A8W8JW80_MAGGI</name>
<evidence type="ECO:0000313" key="4">
    <source>
        <dbReference type="Proteomes" id="UP000005408"/>
    </source>
</evidence>
<dbReference type="EnsemblMetazoa" id="G21256.7">
    <property type="protein sequence ID" value="G21256.7:cds"/>
    <property type="gene ID" value="G21256"/>
</dbReference>
<protein>
    <submittedName>
        <fullName evidence="3">Uncharacterized protein</fullName>
    </submittedName>
</protein>